<name>A0AAD7I8M4_9AGAR</name>
<dbReference type="EMBL" id="JARKIB010000116">
    <property type="protein sequence ID" value="KAJ7737512.1"/>
    <property type="molecule type" value="Genomic_DNA"/>
</dbReference>
<proteinExistence type="predicted"/>
<dbReference type="AlphaFoldDB" id="A0AAD7I8M4"/>
<protein>
    <submittedName>
        <fullName evidence="1">Uncharacterized protein</fullName>
    </submittedName>
</protein>
<reference evidence="1" key="1">
    <citation type="submission" date="2023-03" db="EMBL/GenBank/DDBJ databases">
        <title>Massive genome expansion in bonnet fungi (Mycena s.s.) driven by repeated elements and novel gene families across ecological guilds.</title>
        <authorList>
            <consortium name="Lawrence Berkeley National Laboratory"/>
            <person name="Harder C.B."/>
            <person name="Miyauchi S."/>
            <person name="Viragh M."/>
            <person name="Kuo A."/>
            <person name="Thoen E."/>
            <person name="Andreopoulos B."/>
            <person name="Lu D."/>
            <person name="Skrede I."/>
            <person name="Drula E."/>
            <person name="Henrissat B."/>
            <person name="Morin E."/>
            <person name="Kohler A."/>
            <person name="Barry K."/>
            <person name="LaButti K."/>
            <person name="Morin E."/>
            <person name="Salamov A."/>
            <person name="Lipzen A."/>
            <person name="Mereny Z."/>
            <person name="Hegedus B."/>
            <person name="Baldrian P."/>
            <person name="Stursova M."/>
            <person name="Weitz H."/>
            <person name="Taylor A."/>
            <person name="Grigoriev I.V."/>
            <person name="Nagy L.G."/>
            <person name="Martin F."/>
            <person name="Kauserud H."/>
        </authorList>
    </citation>
    <scope>NUCLEOTIDE SEQUENCE</scope>
    <source>
        <strain evidence="1">CBHHK182m</strain>
    </source>
</reference>
<organism evidence="1 2">
    <name type="scientific">Mycena metata</name>
    <dbReference type="NCBI Taxonomy" id="1033252"/>
    <lineage>
        <taxon>Eukaryota</taxon>
        <taxon>Fungi</taxon>
        <taxon>Dikarya</taxon>
        <taxon>Basidiomycota</taxon>
        <taxon>Agaricomycotina</taxon>
        <taxon>Agaricomycetes</taxon>
        <taxon>Agaricomycetidae</taxon>
        <taxon>Agaricales</taxon>
        <taxon>Marasmiineae</taxon>
        <taxon>Mycenaceae</taxon>
        <taxon>Mycena</taxon>
    </lineage>
</organism>
<evidence type="ECO:0000313" key="1">
    <source>
        <dbReference type="EMBL" id="KAJ7737512.1"/>
    </source>
</evidence>
<comment type="caution">
    <text evidence="1">The sequence shown here is derived from an EMBL/GenBank/DDBJ whole genome shotgun (WGS) entry which is preliminary data.</text>
</comment>
<keyword evidence="2" id="KW-1185">Reference proteome</keyword>
<gene>
    <name evidence="1" type="ORF">B0H16DRAFT_1466154</name>
</gene>
<sequence>MSTLKTPKSVPTQLKSQARLAFKEPYLLRPTSFPQGRKPRSVQSQVAFINSIKQVASSPPSTDLCLPPLQTREQSRLSPVKFPQYVEFSQASKFPQPVKSPQTFRPSIVASIFPMSFESIYSDRRVSNSIARYSDHQYEHIPGVSFVIEEAGKLLPSNMSYTTAPPVVDIIYPDNVRPLSTREKVGNLVATEQLGFYFDDCFGVVVQPEVRLPGDGFRSLVIMIHESAEKASVSSGDTEFAGLTCVRIISSVELTTTSMTYNSLRHSVPYDAQASR</sequence>
<evidence type="ECO:0000313" key="2">
    <source>
        <dbReference type="Proteomes" id="UP001215598"/>
    </source>
</evidence>
<accession>A0AAD7I8M4</accession>
<dbReference type="Proteomes" id="UP001215598">
    <property type="component" value="Unassembled WGS sequence"/>
</dbReference>